<dbReference type="InterPro" id="IPR057600">
    <property type="entry name" value="TORTIFOLIA1/SINE1-2_N"/>
</dbReference>
<dbReference type="InterPro" id="IPR033337">
    <property type="entry name" value="TORTIFOLIA1/SINE1-2"/>
</dbReference>
<dbReference type="RefSeq" id="XP_024377458.1">
    <property type="nucleotide sequence ID" value="XM_024521690.2"/>
</dbReference>
<dbReference type="FunFam" id="1.25.10.10:FF:001297">
    <property type="entry name" value="Predicted protein"/>
    <property type="match status" value="1"/>
</dbReference>
<dbReference type="KEGG" id="ppp:112283228"/>
<dbReference type="Proteomes" id="UP000006727">
    <property type="component" value="Chromosome 6"/>
</dbReference>
<reference evidence="3 5" key="1">
    <citation type="journal article" date="2008" name="Science">
        <title>The Physcomitrella genome reveals evolutionary insights into the conquest of land by plants.</title>
        <authorList>
            <person name="Rensing S."/>
            <person name="Lang D."/>
            <person name="Zimmer A."/>
            <person name="Terry A."/>
            <person name="Salamov A."/>
            <person name="Shapiro H."/>
            <person name="Nishiyama T."/>
            <person name="Perroud P.-F."/>
            <person name="Lindquist E."/>
            <person name="Kamisugi Y."/>
            <person name="Tanahashi T."/>
            <person name="Sakakibara K."/>
            <person name="Fujita T."/>
            <person name="Oishi K."/>
            <person name="Shin-I T."/>
            <person name="Kuroki Y."/>
            <person name="Toyoda A."/>
            <person name="Suzuki Y."/>
            <person name="Hashimoto A."/>
            <person name="Yamaguchi K."/>
            <person name="Sugano A."/>
            <person name="Kohara Y."/>
            <person name="Fujiyama A."/>
            <person name="Anterola A."/>
            <person name="Aoki S."/>
            <person name="Ashton N."/>
            <person name="Barbazuk W.B."/>
            <person name="Barker E."/>
            <person name="Bennetzen J."/>
            <person name="Bezanilla M."/>
            <person name="Blankenship R."/>
            <person name="Cho S.H."/>
            <person name="Dutcher S."/>
            <person name="Estelle M."/>
            <person name="Fawcett J.A."/>
            <person name="Gundlach H."/>
            <person name="Hanada K."/>
            <person name="Heyl A."/>
            <person name="Hicks K.A."/>
            <person name="Hugh J."/>
            <person name="Lohr M."/>
            <person name="Mayer K."/>
            <person name="Melkozernov A."/>
            <person name="Murata T."/>
            <person name="Nelson D."/>
            <person name="Pils B."/>
            <person name="Prigge M."/>
            <person name="Reiss B."/>
            <person name="Renner T."/>
            <person name="Rombauts S."/>
            <person name="Rushton P."/>
            <person name="Sanderfoot A."/>
            <person name="Schween G."/>
            <person name="Shiu S.-H."/>
            <person name="Stueber K."/>
            <person name="Theodoulou F.L."/>
            <person name="Tu H."/>
            <person name="Van de Peer Y."/>
            <person name="Verrier P.J."/>
            <person name="Waters E."/>
            <person name="Wood A."/>
            <person name="Yang L."/>
            <person name="Cove D."/>
            <person name="Cuming A."/>
            <person name="Hasebe M."/>
            <person name="Lucas S."/>
            <person name="Mishler D.B."/>
            <person name="Reski R."/>
            <person name="Grigoriev I."/>
            <person name="Quatrano R.S."/>
            <person name="Boore J.L."/>
        </authorList>
    </citation>
    <scope>NUCLEOTIDE SEQUENCE [LARGE SCALE GENOMIC DNA]</scope>
    <source>
        <strain evidence="4 5">cv. Gransden 2004</strain>
    </source>
</reference>
<evidence type="ECO:0000259" key="2">
    <source>
        <dbReference type="Pfam" id="PF24714"/>
    </source>
</evidence>
<dbReference type="GO" id="GO:0005874">
    <property type="term" value="C:microtubule"/>
    <property type="evidence" value="ECO:0007669"/>
    <property type="project" value="InterPro"/>
</dbReference>
<evidence type="ECO:0000313" key="5">
    <source>
        <dbReference type="Proteomes" id="UP000006727"/>
    </source>
</evidence>
<dbReference type="PANTHER" id="PTHR31355:SF4">
    <property type="entry name" value="TOG DOMAIN-CONTAINING PROTEIN"/>
    <property type="match status" value="1"/>
</dbReference>
<evidence type="ECO:0000313" key="3">
    <source>
        <dbReference type="EMBL" id="PNR52705.1"/>
    </source>
</evidence>
<gene>
    <name evidence="4" type="primary">LOC112283228</name>
    <name evidence="3" type="ORF">PHYPA_009080</name>
</gene>
<name>A0A2K1KG10_PHYPA</name>
<dbReference type="Gene3D" id="1.25.10.10">
    <property type="entry name" value="Leucine-rich Repeat Variant"/>
    <property type="match status" value="1"/>
</dbReference>
<accession>A0A2K1KG10</accession>
<dbReference type="Pfam" id="PF24714">
    <property type="entry name" value="TOR1L1_N"/>
    <property type="match status" value="1"/>
</dbReference>
<dbReference type="EMBL" id="ABEU02000006">
    <property type="protein sequence ID" value="PNR52705.1"/>
    <property type="molecule type" value="Genomic_DNA"/>
</dbReference>
<reference evidence="4" key="3">
    <citation type="submission" date="2020-12" db="UniProtKB">
        <authorList>
            <consortium name="EnsemblPlants"/>
        </authorList>
    </citation>
    <scope>IDENTIFICATION</scope>
</reference>
<feature type="compositionally biased region" description="Polar residues" evidence="1">
    <location>
        <begin position="737"/>
        <end position="749"/>
    </location>
</feature>
<dbReference type="SUPFAM" id="SSF48371">
    <property type="entry name" value="ARM repeat"/>
    <property type="match status" value="1"/>
</dbReference>
<dbReference type="InterPro" id="IPR016024">
    <property type="entry name" value="ARM-type_fold"/>
</dbReference>
<keyword evidence="5" id="KW-1185">Reference proteome</keyword>
<dbReference type="PaxDb" id="3218-PP1S240_19V6.1"/>
<organism evidence="3">
    <name type="scientific">Physcomitrium patens</name>
    <name type="common">Spreading-leaved earth moss</name>
    <name type="synonym">Physcomitrella patens</name>
    <dbReference type="NCBI Taxonomy" id="3218"/>
    <lineage>
        <taxon>Eukaryota</taxon>
        <taxon>Viridiplantae</taxon>
        <taxon>Streptophyta</taxon>
        <taxon>Embryophyta</taxon>
        <taxon>Bryophyta</taxon>
        <taxon>Bryophytina</taxon>
        <taxon>Bryopsida</taxon>
        <taxon>Funariidae</taxon>
        <taxon>Funariales</taxon>
        <taxon>Funariaceae</taxon>
        <taxon>Physcomitrium</taxon>
    </lineage>
</organism>
<feature type="compositionally biased region" description="Polar residues" evidence="1">
    <location>
        <begin position="321"/>
        <end position="330"/>
    </location>
</feature>
<dbReference type="EnsemblPlants" id="Pp3c6_17270V3.1">
    <property type="protein sequence ID" value="Pp3c6_17270V3.1"/>
    <property type="gene ID" value="Pp3c6_17270"/>
</dbReference>
<dbReference type="OrthoDB" id="611190at2759"/>
<dbReference type="InterPro" id="IPR011989">
    <property type="entry name" value="ARM-like"/>
</dbReference>
<dbReference type="GeneID" id="112283228"/>
<protein>
    <recommendedName>
        <fullName evidence="2">TORTIFOLIA1/SINE1-2 N-terminal domain-containing protein</fullName>
    </recommendedName>
</protein>
<dbReference type="Gramene" id="Pp3c6_17270V3.1">
    <property type="protein sequence ID" value="Pp3c6_17270V3.1"/>
    <property type="gene ID" value="Pp3c6_17270"/>
</dbReference>
<dbReference type="AlphaFoldDB" id="A0A2K1KG10"/>
<dbReference type="PANTHER" id="PTHR31355">
    <property type="entry name" value="MICROTUBULE-ASSOCIATED PROTEIN TORTIFOLIA1"/>
    <property type="match status" value="1"/>
</dbReference>
<feature type="domain" description="TORTIFOLIA1/SINE1-2 N-terminal" evidence="2">
    <location>
        <begin position="34"/>
        <end position="293"/>
    </location>
</feature>
<proteinExistence type="predicted"/>
<reference evidence="3 5" key="2">
    <citation type="journal article" date="2018" name="Plant J.">
        <title>The Physcomitrella patens chromosome-scale assembly reveals moss genome structure and evolution.</title>
        <authorList>
            <person name="Lang D."/>
            <person name="Ullrich K.K."/>
            <person name="Murat F."/>
            <person name="Fuchs J."/>
            <person name="Jenkins J."/>
            <person name="Haas F.B."/>
            <person name="Piednoel M."/>
            <person name="Gundlach H."/>
            <person name="Van Bel M."/>
            <person name="Meyberg R."/>
            <person name="Vives C."/>
            <person name="Morata J."/>
            <person name="Symeonidi A."/>
            <person name="Hiss M."/>
            <person name="Muchero W."/>
            <person name="Kamisugi Y."/>
            <person name="Saleh O."/>
            <person name="Blanc G."/>
            <person name="Decker E.L."/>
            <person name="van Gessel N."/>
            <person name="Grimwood J."/>
            <person name="Hayes R.D."/>
            <person name="Graham S.W."/>
            <person name="Gunter L.E."/>
            <person name="McDaniel S.F."/>
            <person name="Hoernstein S.N.W."/>
            <person name="Larsson A."/>
            <person name="Li F.W."/>
            <person name="Perroud P.F."/>
            <person name="Phillips J."/>
            <person name="Ranjan P."/>
            <person name="Rokshar D.S."/>
            <person name="Rothfels C.J."/>
            <person name="Schneider L."/>
            <person name="Shu S."/>
            <person name="Stevenson D.W."/>
            <person name="Thummler F."/>
            <person name="Tillich M."/>
            <person name="Villarreal Aguilar J.C."/>
            <person name="Widiez T."/>
            <person name="Wong G.K."/>
            <person name="Wymore A."/>
            <person name="Zhang Y."/>
            <person name="Zimmer A.D."/>
            <person name="Quatrano R.S."/>
            <person name="Mayer K.F.X."/>
            <person name="Goodstein D."/>
            <person name="Casacuberta J.M."/>
            <person name="Vandepoele K."/>
            <person name="Reski R."/>
            <person name="Cuming A.C."/>
            <person name="Tuskan G.A."/>
            <person name="Maumus F."/>
            <person name="Salse J."/>
            <person name="Schmutz J."/>
            <person name="Rensing S.A."/>
        </authorList>
    </citation>
    <scope>NUCLEOTIDE SEQUENCE [LARGE SCALE GENOMIC DNA]</scope>
    <source>
        <strain evidence="4 5">cv. Gransden 2004</strain>
    </source>
</reference>
<evidence type="ECO:0000256" key="1">
    <source>
        <dbReference type="SAM" id="MobiDB-lite"/>
    </source>
</evidence>
<evidence type="ECO:0000313" key="4">
    <source>
        <dbReference type="EnsemblPlants" id="Pp3c6_17270V3.1"/>
    </source>
</evidence>
<sequence length="953" mass="103339">MRAEECAGEYMSPLVKQDLAKTGKDGESRRVPSHALSQEVEKLELGSIPQFLAQVSESIDTEGSRLNALVLYEEVARVHGKLIIPHIGQLMATVTRSLSSSGNSPDLHQACAKAATAWVRYSVDADTSVADAGEILKEVSRPLVDLLAGNLEHVVAGAATCLQAITESEKWKLAPEDLVSEVCNLNTTALGDKSTRTVAQMQLARSLSIMNPESCHVYGARLLNVAQEVLSDSTYSWQLRKSAAEMAQSILEIVDRKALDLVLNSITQALENCNHDTMPEVRTAACEALQTAKRSGGSTKEKNGGDHRGLKSFDSKKHTPQQRNWSPNNFCPSSQDTYNLSSYTPPPASCDSAVFDSSSASSTDSTSWMKRSLMFSSKTIDHSPCFPGPPFAVGLYKNHESISDKEYVSSSTVCGDVTVSHTGMSAYLVPASHFNDPLVCDQVSPGMQHKKEELLGETELTPTVTQDHPKGKVESRFSPFEALITRSFCEADGDLMAEDEEILSGGSADLDGRICGNNGMRSGGNSRWSISMGKFRLDSQTPEYMEDSVQSNTVSCIGMQSNDSDADSIAVLGMKGCISNNITGKVVDVLENKQMPYMGSLQALTAGYPNACNLDDWISHAQYMKLENLSNSPEDGYSSMKPRVLITAADFMPYTTPRRLVLSLQSQFLSPGDEVGQEDVVRIDNRAGKITDINEDAVRSIDYGTIKRIDFIEEPDMEVESSSDSGWSVRDNPIASDESTAAESSPQNMETHDEIHDGLALPRKIQNVAGVTPTSRAISPPTHESEIVNTSQTVQQGSLEIDDAAVHLHTSRPCGALVVVPEADKVCTPCPESKHKRPALKSRERGLKLEVDRTTDDRSNEQEMINSTSIFSQAGESCVDVPVCEKAVWVDDVSAKLWSNISLLNSAKRGCSKIMSIAEVVLKGSLCVVVAVPISLALATVLQTPTDYYLVPT</sequence>
<feature type="region of interest" description="Disordered" evidence="1">
    <location>
        <begin position="717"/>
        <end position="752"/>
    </location>
</feature>
<dbReference type="GO" id="GO:0008017">
    <property type="term" value="F:microtubule binding"/>
    <property type="evidence" value="ECO:0000318"/>
    <property type="project" value="GO_Central"/>
</dbReference>
<feature type="region of interest" description="Disordered" evidence="1">
    <location>
        <begin position="291"/>
        <end position="330"/>
    </location>
</feature>
<feature type="compositionally biased region" description="Basic and acidic residues" evidence="1">
    <location>
        <begin position="299"/>
        <end position="317"/>
    </location>
</feature>